<dbReference type="RefSeq" id="WP_245119374.1">
    <property type="nucleotide sequence ID" value="NZ_CP095061.1"/>
</dbReference>
<evidence type="ECO:0000259" key="2">
    <source>
        <dbReference type="Pfam" id="PF19838"/>
    </source>
</evidence>
<reference evidence="3" key="1">
    <citation type="submission" date="2022-04" db="EMBL/GenBank/DDBJ databases">
        <title>Hymenobacter sp. isolated from the air.</title>
        <authorList>
            <person name="Won M."/>
            <person name="Lee C.-M."/>
            <person name="Woen H.-Y."/>
            <person name="Kwon S.-W."/>
        </authorList>
    </citation>
    <scope>NUCLEOTIDE SEQUENCE</scope>
    <source>
        <strain evidence="3">5420S-77</strain>
    </source>
</reference>
<dbReference type="PANTHER" id="PTHR30189:SF1">
    <property type="entry name" value="LPS-ASSEMBLY PROTEIN LPTD"/>
    <property type="match status" value="1"/>
</dbReference>
<evidence type="ECO:0000313" key="3">
    <source>
        <dbReference type="EMBL" id="UOQ65367.1"/>
    </source>
</evidence>
<dbReference type="InterPro" id="IPR045659">
    <property type="entry name" value="LptD_2"/>
</dbReference>
<protein>
    <recommendedName>
        <fullName evidence="2">LPS-assembly protein LptD central domain-containing protein</fullName>
    </recommendedName>
</protein>
<dbReference type="PANTHER" id="PTHR30189">
    <property type="entry name" value="LPS-ASSEMBLY PROTEIN"/>
    <property type="match status" value="1"/>
</dbReference>
<dbReference type="Proteomes" id="UP000830401">
    <property type="component" value="Chromosome"/>
</dbReference>
<accession>A0ABY4G3B1</accession>
<dbReference type="EMBL" id="CP095061">
    <property type="protein sequence ID" value="UOQ65367.1"/>
    <property type="molecule type" value="Genomic_DNA"/>
</dbReference>
<proteinExistence type="predicted"/>
<evidence type="ECO:0000313" key="4">
    <source>
        <dbReference type="Proteomes" id="UP000830401"/>
    </source>
</evidence>
<sequence>MSDTSIIFFIRPLCRIIRPLALWIILGLLAFPALAQTPTRRPGADVRSDVRTPPPVLRPNTIRTTRRTGTRTAADTTGLVRRSGTDSLQLSTGSRRKGDVETTVKYAAKDSIRFNVQEKKATLYDKANVDYGEVSLKAAVITVDYSKNLINAEGAPDSTGKVQDRPIFKNGAENYQAGRINYNFKTKKGKIAEAVTQQGEGYVHADVIKKNQYNEIFGRNGRYTTCNLEHPHFFINATKMKMIPGEKVVTGPFNLVISDIPLPLGLPFGYFPSPSKSRASGLIIPTFGTSTDRGFYLRNGGYYWAASDNIGLRLTGDIYSGAGEKFGGWRGTAEMQYIKRYRYSGLLSFEFSSRPSELLSSDEGVSTDPTYRPPRKPQTFWLNWSHAPTPRPGGGRFSASVRAGSSDFNQQNSIDPGRYLAPAFNSTVSYSKQLRNAPINYSINASQSQNVQTGTMDFTLPDITVGVARQYPYQWLGLSPTGKFYEQFAFSYTLNAQNRLTNTQPARTLGSGIPLLGGASTSSIFPIKLSNVDRLLSNAQTSILHQFQISLGSYNILKFINLSPTINYNNSWYLKKLDYKYDPVAQAVRIDTLREFSAVGDFSSGFGANFGTNIYGLYQIKGKKIEAIRHKVTPNISINYVPGRGAGKSAQRIEGLPYYGIARNTPDDRLEELQAERAPVTGIILDRRFYSRYQGFTGAPSITGTSAAGTVGFSLQNSVEMKVRDNNDTTGTTPFKKVSLIDGLDLNFSYNFLADAGIPRLSPITTTFRTQVARKLNLLLSATFEPYQRDSSGTIINRYLLDQRKPKLARLANSSLSLNYQFNPSQKPGRKSNISRDVAPANDPALGGPIPINPYEDYVDFELPWELSSGFTAQYTDPGPRPSRGTYVRPRSLAAASLNLSGSVKLTANTRVGYTTNYDFINQTSAFTSLDIFRDLHCWQITGTWRPFKGYAQGYFVTIAAKSSLLQDLKLNRNRTFLNR</sequence>
<organism evidence="3 4">
    <name type="scientific">Hymenobacter volaticus</name>
    <dbReference type="NCBI Taxonomy" id="2932254"/>
    <lineage>
        <taxon>Bacteria</taxon>
        <taxon>Pseudomonadati</taxon>
        <taxon>Bacteroidota</taxon>
        <taxon>Cytophagia</taxon>
        <taxon>Cytophagales</taxon>
        <taxon>Hymenobacteraceae</taxon>
        <taxon>Hymenobacter</taxon>
    </lineage>
</organism>
<gene>
    <name evidence="3" type="ORF">MUN86_17695</name>
</gene>
<dbReference type="InterPro" id="IPR050218">
    <property type="entry name" value="LptD"/>
</dbReference>
<dbReference type="Pfam" id="PF19838">
    <property type="entry name" value="LptD_2"/>
    <property type="match status" value="1"/>
</dbReference>
<feature type="region of interest" description="Disordered" evidence="1">
    <location>
        <begin position="38"/>
        <end position="76"/>
    </location>
</feature>
<keyword evidence="4" id="KW-1185">Reference proteome</keyword>
<evidence type="ECO:0000256" key="1">
    <source>
        <dbReference type="SAM" id="MobiDB-lite"/>
    </source>
</evidence>
<feature type="domain" description="LPS-assembly protein LptD central" evidence="2">
    <location>
        <begin position="248"/>
        <end position="787"/>
    </location>
</feature>
<name>A0ABY4G3B1_9BACT</name>